<dbReference type="InterPro" id="IPR011009">
    <property type="entry name" value="Kinase-like_dom_sf"/>
</dbReference>
<dbReference type="GO" id="GO:0035556">
    <property type="term" value="P:intracellular signal transduction"/>
    <property type="evidence" value="ECO:0007669"/>
    <property type="project" value="TreeGrafter"/>
</dbReference>
<feature type="compositionally biased region" description="Polar residues" evidence="7">
    <location>
        <begin position="376"/>
        <end position="397"/>
    </location>
</feature>
<feature type="compositionally biased region" description="Polar residues" evidence="7">
    <location>
        <begin position="298"/>
        <end position="324"/>
    </location>
</feature>
<keyword evidence="3 6" id="KW-0547">Nucleotide-binding</keyword>
<feature type="region of interest" description="Disordered" evidence="7">
    <location>
        <begin position="219"/>
        <end position="247"/>
    </location>
</feature>
<sequence length="974" mass="108792">MSLVLLSQSRQYRLCEPRLDLHLLGFKVRFSLRLVQRILYVKRALIKSFDNIFVMSAQDKQPQCLNHSNYFYDLKYVLFEEKDLNLAAVACLQPALLAQPRPSGPAMSFSPVPGSGTLLRVEEVRQRLNQCGLQGEKVTRKTARKYVPPTATSSRTVADMARRLGSVGPEGKEHYAKGSCRGEGHINGAEERVVTGEIYRTFSIHTRNIHKRFNREASISEKDDSTDTVNLLSDSPGRKSPIVNKESHSHNIQVNHILSPIPLKIASAPIPHKHAINHISNPSPTPIASDNTPLIQVTHSKTQQSPTQKNETTATGQKTSNGVNNHIVETDKCSQTSNKKLGKSPKTDASPDKQSDENKPFGLKNINPFSMLKISPFNNKKTSTGSKEIEANSSKALSTKEPEQKHTQSQYKTTKSDSYNTKTSQDGGLSKSLSNGNVSGTNLSGHSTPLDKKICAHMKHALSGGRVNIQEIINSPKVPKKDVAGTKNNTKGSKDEKLKNSNSSADKAISSSAQLEKTLGNTQVNGILPHHNIPQLNNTKNNTQTNSNHLNITADHNRRSESSASPTCDKPKDKIMTKEDKANAGSAVAKENGIDVSSEPDKESKKPNGCVESMDCTGVVFYKAKCLLQDSGRMGSKEKVKVDESEPSFYEEAPFERRDVTVKSDRWVTDLYTVDSLLGKGKFGEVKKCQERKTGRQLAAKFIEVNGPQDRNDVLNELEIMKNLQHPRLLQLYDAFEIRDRFCLVMELVNGGELFERVINDDFILTEKACVMFTRQICDGVAFMHSQNILHLDMKPENILCLTREGNRIKIIDFGLARKYNPKDDLRVLFGTPEFVAPEVVNFDPIAPATDMWSIGVVCYVLLSGLSPFMGESEQETLSNVTLAHWDFSAEEFDSISSEAKDFIGKLLVKDPRKRMKSSECLEHQWLRRSVKREGHLPERSLSKKRLRKFVYRRKWQKAINAMLALRRMGVTLS</sequence>
<protein>
    <recommendedName>
        <fullName evidence="8">Protein kinase domain-containing protein</fullName>
    </recommendedName>
</protein>
<dbReference type="GO" id="GO:0005524">
    <property type="term" value="F:ATP binding"/>
    <property type="evidence" value="ECO:0007669"/>
    <property type="project" value="UniProtKB-UniRule"/>
</dbReference>
<dbReference type="SMART" id="SM00220">
    <property type="entry name" value="S_TKc"/>
    <property type="match status" value="1"/>
</dbReference>
<feature type="compositionally biased region" description="Basic and acidic residues" evidence="7">
    <location>
        <begin position="569"/>
        <end position="582"/>
    </location>
</feature>
<dbReference type="InterPro" id="IPR017441">
    <property type="entry name" value="Protein_kinase_ATP_BS"/>
</dbReference>
<dbReference type="InterPro" id="IPR000719">
    <property type="entry name" value="Prot_kinase_dom"/>
</dbReference>
<keyword evidence="1" id="KW-0723">Serine/threonine-protein kinase</keyword>
<evidence type="ECO:0000256" key="7">
    <source>
        <dbReference type="SAM" id="MobiDB-lite"/>
    </source>
</evidence>
<evidence type="ECO:0000259" key="8">
    <source>
        <dbReference type="PROSITE" id="PS50011"/>
    </source>
</evidence>
<gene>
    <name evidence="9" type="ORF">RRG08_053294</name>
</gene>
<organism evidence="9 10">
    <name type="scientific">Elysia crispata</name>
    <name type="common">lettuce slug</name>
    <dbReference type="NCBI Taxonomy" id="231223"/>
    <lineage>
        <taxon>Eukaryota</taxon>
        <taxon>Metazoa</taxon>
        <taxon>Spiralia</taxon>
        <taxon>Lophotrochozoa</taxon>
        <taxon>Mollusca</taxon>
        <taxon>Gastropoda</taxon>
        <taxon>Heterobranchia</taxon>
        <taxon>Euthyneura</taxon>
        <taxon>Panpulmonata</taxon>
        <taxon>Sacoglossa</taxon>
        <taxon>Placobranchoidea</taxon>
        <taxon>Plakobranchidae</taxon>
        <taxon>Elysia</taxon>
    </lineage>
</organism>
<feature type="domain" description="Protein kinase" evidence="8">
    <location>
        <begin position="672"/>
        <end position="927"/>
    </location>
</feature>
<reference evidence="9" key="1">
    <citation type="journal article" date="2023" name="G3 (Bethesda)">
        <title>A reference genome for the long-term kleptoplast-retaining sea slug Elysia crispata morphotype clarki.</title>
        <authorList>
            <person name="Eastman K.E."/>
            <person name="Pendleton A.L."/>
            <person name="Shaikh M.A."/>
            <person name="Suttiyut T."/>
            <person name="Ogas R."/>
            <person name="Tomko P."/>
            <person name="Gavelis G."/>
            <person name="Widhalm J.R."/>
            <person name="Wisecaver J.H."/>
        </authorList>
    </citation>
    <scope>NUCLEOTIDE SEQUENCE</scope>
    <source>
        <strain evidence="9">ECLA1</strain>
    </source>
</reference>
<dbReference type="PROSITE" id="PS00108">
    <property type="entry name" value="PROTEIN_KINASE_ST"/>
    <property type="match status" value="1"/>
</dbReference>
<feature type="compositionally biased region" description="Low complexity" evidence="7">
    <location>
        <begin position="500"/>
        <end position="510"/>
    </location>
</feature>
<evidence type="ECO:0000256" key="1">
    <source>
        <dbReference type="ARBA" id="ARBA00022527"/>
    </source>
</evidence>
<evidence type="ECO:0000256" key="5">
    <source>
        <dbReference type="ARBA" id="ARBA00022840"/>
    </source>
</evidence>
<feature type="compositionally biased region" description="Polar residues" evidence="7">
    <location>
        <begin position="407"/>
        <end position="446"/>
    </location>
</feature>
<dbReference type="InterPro" id="IPR008271">
    <property type="entry name" value="Ser/Thr_kinase_AS"/>
</dbReference>
<feature type="compositionally biased region" description="Basic and acidic residues" evidence="7">
    <location>
        <begin position="345"/>
        <end position="359"/>
    </location>
</feature>
<dbReference type="FunFam" id="1.10.510.10:FF:000594">
    <property type="entry name" value="Myosin light chain kinase isoform-III"/>
    <property type="match status" value="1"/>
</dbReference>
<dbReference type="FunFam" id="3.30.200.20:FF:000042">
    <property type="entry name" value="Aurora kinase A"/>
    <property type="match status" value="1"/>
</dbReference>
<dbReference type="SUPFAM" id="SSF56112">
    <property type="entry name" value="Protein kinase-like (PK-like)"/>
    <property type="match status" value="1"/>
</dbReference>
<dbReference type="GO" id="GO:0043065">
    <property type="term" value="P:positive regulation of apoptotic process"/>
    <property type="evidence" value="ECO:0007669"/>
    <property type="project" value="TreeGrafter"/>
</dbReference>
<evidence type="ECO:0000313" key="10">
    <source>
        <dbReference type="Proteomes" id="UP001283361"/>
    </source>
</evidence>
<dbReference type="AlphaFoldDB" id="A0AAE1DB55"/>
<keyword evidence="4" id="KW-0418">Kinase</keyword>
<dbReference type="PROSITE" id="PS50011">
    <property type="entry name" value="PROTEIN_KINASE_DOM"/>
    <property type="match status" value="1"/>
</dbReference>
<feature type="region of interest" description="Disordered" evidence="7">
    <location>
        <begin position="472"/>
        <end position="510"/>
    </location>
</feature>
<dbReference type="CDD" id="cd14103">
    <property type="entry name" value="STKc_MLCK"/>
    <property type="match status" value="1"/>
</dbReference>
<dbReference type="PANTHER" id="PTHR24342">
    <property type="entry name" value="SERINE/THREONINE-PROTEIN KINASE 17"/>
    <property type="match status" value="1"/>
</dbReference>
<comment type="caution">
    <text evidence="9">The sequence shown here is derived from an EMBL/GenBank/DDBJ whole genome shotgun (WGS) entry which is preliminary data.</text>
</comment>
<dbReference type="GO" id="GO:0005634">
    <property type="term" value="C:nucleus"/>
    <property type="evidence" value="ECO:0007669"/>
    <property type="project" value="TreeGrafter"/>
</dbReference>
<name>A0AAE1DB55_9GAST</name>
<feature type="region of interest" description="Disordered" evidence="7">
    <location>
        <begin position="524"/>
        <end position="609"/>
    </location>
</feature>
<evidence type="ECO:0000313" key="9">
    <source>
        <dbReference type="EMBL" id="KAK3763440.1"/>
    </source>
</evidence>
<keyword evidence="10" id="KW-1185">Reference proteome</keyword>
<feature type="binding site" evidence="6">
    <location>
        <position position="701"/>
    </location>
    <ligand>
        <name>ATP</name>
        <dbReference type="ChEBI" id="CHEBI:30616"/>
    </ligand>
</feature>
<evidence type="ECO:0000256" key="2">
    <source>
        <dbReference type="ARBA" id="ARBA00022679"/>
    </source>
</evidence>
<dbReference type="PROSITE" id="PS00107">
    <property type="entry name" value="PROTEIN_KINASE_ATP"/>
    <property type="match status" value="1"/>
</dbReference>
<dbReference type="GO" id="GO:0004674">
    <property type="term" value="F:protein serine/threonine kinase activity"/>
    <property type="evidence" value="ECO:0007669"/>
    <property type="project" value="UniProtKB-KW"/>
</dbReference>
<evidence type="ECO:0000256" key="4">
    <source>
        <dbReference type="ARBA" id="ARBA00022777"/>
    </source>
</evidence>
<keyword evidence="2" id="KW-0808">Transferase</keyword>
<accession>A0AAE1DB55</accession>
<feature type="region of interest" description="Disordered" evidence="7">
    <location>
        <begin position="298"/>
        <end position="446"/>
    </location>
</feature>
<dbReference type="Gene3D" id="1.10.510.10">
    <property type="entry name" value="Transferase(Phosphotransferase) domain 1"/>
    <property type="match status" value="1"/>
</dbReference>
<feature type="compositionally biased region" description="Low complexity" evidence="7">
    <location>
        <begin position="537"/>
        <end position="548"/>
    </location>
</feature>
<evidence type="ECO:0000256" key="3">
    <source>
        <dbReference type="ARBA" id="ARBA00022741"/>
    </source>
</evidence>
<proteinExistence type="predicted"/>
<dbReference type="EMBL" id="JAWDGP010004560">
    <property type="protein sequence ID" value="KAK3763440.1"/>
    <property type="molecule type" value="Genomic_DNA"/>
</dbReference>
<dbReference type="Pfam" id="PF00069">
    <property type="entry name" value="Pkinase"/>
    <property type="match status" value="1"/>
</dbReference>
<dbReference type="Proteomes" id="UP001283361">
    <property type="component" value="Unassembled WGS sequence"/>
</dbReference>
<dbReference type="PANTHER" id="PTHR24342:SF20">
    <property type="entry name" value="MYOSIN LIGHT CHAIN KINASE, SMOOTH MUSCLE"/>
    <property type="match status" value="1"/>
</dbReference>
<keyword evidence="5 6" id="KW-0067">ATP-binding</keyword>
<dbReference type="Gene3D" id="3.30.200.20">
    <property type="entry name" value="Phosphorylase Kinase, domain 1"/>
    <property type="match status" value="1"/>
</dbReference>
<evidence type="ECO:0000256" key="6">
    <source>
        <dbReference type="PROSITE-ProRule" id="PRU10141"/>
    </source>
</evidence>